<gene>
    <name evidence="2" type="ORF">COV29_02505</name>
</gene>
<sequence length="60" mass="7088">MAKDSQGSSADRNPYDINRTADYIKKERERNQAQKYIRKNIPRTNSPYDLSARGRFTRTH</sequence>
<protein>
    <submittedName>
        <fullName evidence="2">Uncharacterized protein</fullName>
    </submittedName>
</protein>
<accession>A0A2J0Q7R2</accession>
<proteinExistence type="predicted"/>
<dbReference type="EMBL" id="PCXQ01000004">
    <property type="protein sequence ID" value="PJE51121.1"/>
    <property type="molecule type" value="Genomic_DNA"/>
</dbReference>
<reference evidence="2 3" key="1">
    <citation type="submission" date="2017-09" db="EMBL/GenBank/DDBJ databases">
        <title>Depth-based differentiation of microbial function through sediment-hosted aquifers and enrichment of novel symbionts in the deep terrestrial subsurface.</title>
        <authorList>
            <person name="Probst A.J."/>
            <person name="Ladd B."/>
            <person name="Jarett J.K."/>
            <person name="Geller-Mcgrath D.E."/>
            <person name="Sieber C.M."/>
            <person name="Emerson J.B."/>
            <person name="Anantharaman K."/>
            <person name="Thomas B.C."/>
            <person name="Malmstrom R."/>
            <person name="Stieglmeier M."/>
            <person name="Klingl A."/>
            <person name="Woyke T."/>
            <person name="Ryan C.M."/>
            <person name="Banfield J.F."/>
        </authorList>
    </citation>
    <scope>NUCLEOTIDE SEQUENCE [LARGE SCALE GENOMIC DNA]</scope>
    <source>
        <strain evidence="2">CG10_big_fil_rev_8_21_14_0_10_36_16</strain>
    </source>
</reference>
<dbReference type="Proteomes" id="UP000228496">
    <property type="component" value="Unassembled WGS sequence"/>
</dbReference>
<dbReference type="AlphaFoldDB" id="A0A2J0Q7R2"/>
<feature type="compositionally biased region" description="Polar residues" evidence="1">
    <location>
        <begin position="1"/>
        <end position="11"/>
    </location>
</feature>
<comment type="caution">
    <text evidence="2">The sequence shown here is derived from an EMBL/GenBank/DDBJ whole genome shotgun (WGS) entry which is preliminary data.</text>
</comment>
<evidence type="ECO:0000256" key="1">
    <source>
        <dbReference type="SAM" id="MobiDB-lite"/>
    </source>
</evidence>
<evidence type="ECO:0000313" key="3">
    <source>
        <dbReference type="Proteomes" id="UP000228496"/>
    </source>
</evidence>
<feature type="compositionally biased region" description="Basic and acidic residues" evidence="1">
    <location>
        <begin position="22"/>
        <end position="32"/>
    </location>
</feature>
<organism evidence="2 3">
    <name type="scientific">Candidatus Yanofskybacteria bacterium CG10_big_fil_rev_8_21_14_0_10_36_16</name>
    <dbReference type="NCBI Taxonomy" id="1975096"/>
    <lineage>
        <taxon>Bacteria</taxon>
        <taxon>Candidatus Yanofskyibacteriota</taxon>
    </lineage>
</organism>
<name>A0A2J0Q7R2_9BACT</name>
<evidence type="ECO:0000313" key="2">
    <source>
        <dbReference type="EMBL" id="PJE51121.1"/>
    </source>
</evidence>
<feature type="region of interest" description="Disordered" evidence="1">
    <location>
        <begin position="1"/>
        <end position="60"/>
    </location>
</feature>